<evidence type="ECO:0000259" key="10">
    <source>
        <dbReference type="PROSITE" id="PS51192"/>
    </source>
</evidence>
<feature type="domain" description="HD Cas3-type" evidence="11">
    <location>
        <begin position="18"/>
        <end position="239"/>
    </location>
</feature>
<name>G0LIH4_HALWC</name>
<evidence type="ECO:0000313" key="13">
    <source>
        <dbReference type="Proteomes" id="UP000007954"/>
    </source>
</evidence>
<dbReference type="GO" id="GO:0051607">
    <property type="term" value="P:defense response to virus"/>
    <property type="evidence" value="ECO:0007669"/>
    <property type="project" value="UniProtKB-KW"/>
</dbReference>
<dbReference type="GO" id="GO:0004386">
    <property type="term" value="F:helicase activity"/>
    <property type="evidence" value="ECO:0007669"/>
    <property type="project" value="UniProtKB-KW"/>
</dbReference>
<dbReference type="NCBIfam" id="TIGR01596">
    <property type="entry name" value="cas3_HD"/>
    <property type="match status" value="1"/>
</dbReference>
<feature type="domain" description="Helicase ATP-binding" evidence="10">
    <location>
        <begin position="297"/>
        <end position="491"/>
    </location>
</feature>
<dbReference type="InterPro" id="IPR011545">
    <property type="entry name" value="DEAD/DEAH_box_helicase_dom"/>
</dbReference>
<dbReference type="KEGG" id="hwc:Hqrw_2362"/>
<dbReference type="Pfam" id="PF18019">
    <property type="entry name" value="Cas3_HD"/>
    <property type="match status" value="1"/>
</dbReference>
<dbReference type="SUPFAM" id="SSF52540">
    <property type="entry name" value="P-loop containing nucleoside triphosphate hydrolases"/>
    <property type="match status" value="1"/>
</dbReference>
<evidence type="ECO:0000256" key="3">
    <source>
        <dbReference type="ARBA" id="ARBA00022723"/>
    </source>
</evidence>
<dbReference type="GO" id="GO:0005524">
    <property type="term" value="F:ATP binding"/>
    <property type="evidence" value="ECO:0007669"/>
    <property type="project" value="UniProtKB-KW"/>
</dbReference>
<evidence type="ECO:0000259" key="11">
    <source>
        <dbReference type="PROSITE" id="PS51643"/>
    </source>
</evidence>
<dbReference type="Gene3D" id="1.10.3210.30">
    <property type="match status" value="1"/>
</dbReference>
<evidence type="ECO:0000256" key="4">
    <source>
        <dbReference type="ARBA" id="ARBA00022741"/>
    </source>
</evidence>
<dbReference type="RefSeq" id="WP_014555906.1">
    <property type="nucleotide sequence ID" value="NC_017459.1"/>
</dbReference>
<dbReference type="GO" id="GO:0046872">
    <property type="term" value="F:metal ion binding"/>
    <property type="evidence" value="ECO:0007669"/>
    <property type="project" value="UniProtKB-KW"/>
</dbReference>
<dbReference type="InterPro" id="IPR027417">
    <property type="entry name" value="P-loop_NTPase"/>
</dbReference>
<dbReference type="Proteomes" id="UP000007954">
    <property type="component" value="Chromosome"/>
</dbReference>
<dbReference type="OrthoDB" id="43851at2157"/>
<protein>
    <submittedName>
        <fullName evidence="12">CRISPR-associated nuclease/helicase Cas3</fullName>
        <ecNumber evidence="12">3.1.-.-</ecNumber>
        <ecNumber evidence="12">3.6.4.-</ecNumber>
    </submittedName>
</protein>
<evidence type="ECO:0000256" key="8">
    <source>
        <dbReference type="ARBA" id="ARBA00023118"/>
    </source>
</evidence>
<keyword evidence="8" id="KW-0051">Antiviral defense</keyword>
<accession>G0LIH4</accession>
<gene>
    <name evidence="12" type="primary">cas3B</name>
    <name evidence="12" type="ordered locus">Hqrw_2362</name>
</gene>
<dbReference type="Gene3D" id="3.40.50.300">
    <property type="entry name" value="P-loop containing nucleotide triphosphate hydrolases"/>
    <property type="match status" value="1"/>
</dbReference>
<dbReference type="EMBL" id="FR746099">
    <property type="protein sequence ID" value="CCC40226.1"/>
    <property type="molecule type" value="Genomic_DNA"/>
</dbReference>
<dbReference type="SUPFAM" id="SSF109604">
    <property type="entry name" value="HD-domain/PDEase-like"/>
    <property type="match status" value="1"/>
</dbReference>
<dbReference type="PROSITE" id="PS51192">
    <property type="entry name" value="HELICASE_ATP_BIND_1"/>
    <property type="match status" value="1"/>
</dbReference>
<evidence type="ECO:0000256" key="1">
    <source>
        <dbReference type="ARBA" id="ARBA00006847"/>
    </source>
</evidence>
<dbReference type="CDD" id="cd09641">
    <property type="entry name" value="Cas3''_I"/>
    <property type="match status" value="1"/>
</dbReference>
<dbReference type="PROSITE" id="PS51643">
    <property type="entry name" value="HD_CAS3"/>
    <property type="match status" value="1"/>
</dbReference>
<dbReference type="EC" id="3.6.4.-" evidence="12"/>
<keyword evidence="3" id="KW-0479">Metal-binding</keyword>
<dbReference type="EC" id="3.1.-.-" evidence="12"/>
<evidence type="ECO:0000256" key="7">
    <source>
        <dbReference type="ARBA" id="ARBA00022840"/>
    </source>
</evidence>
<keyword evidence="6" id="KW-0347">Helicase</keyword>
<evidence type="ECO:0000256" key="6">
    <source>
        <dbReference type="ARBA" id="ARBA00022806"/>
    </source>
</evidence>
<dbReference type="GeneID" id="12447076"/>
<comment type="similarity">
    <text evidence="1">In the N-terminal section; belongs to the CRISPR-associated nuclease Cas3-HD family.</text>
</comment>
<evidence type="ECO:0000256" key="2">
    <source>
        <dbReference type="ARBA" id="ARBA00009046"/>
    </source>
</evidence>
<dbReference type="AlphaFoldDB" id="G0LIH4"/>
<dbReference type="InterPro" id="IPR038257">
    <property type="entry name" value="CRISPR-assoc_Cas3_HD_sf"/>
</dbReference>
<reference evidence="12 13" key="1">
    <citation type="journal article" date="2011" name="PLoS ONE">
        <title>Haloquadratum walsbyi: limited diversity in a global pond.</title>
        <authorList>
            <person name="Dyall-Smith M."/>
            <person name="Pfeiffer F."/>
            <person name="Klee K."/>
            <person name="Palm P."/>
            <person name="Gross K."/>
            <person name="Schuster S.C."/>
            <person name="Rampp M."/>
            <person name="Oesterhelt D."/>
        </authorList>
    </citation>
    <scope>NUCLEOTIDE SEQUENCE [LARGE SCALE GENOMIC DNA]</scope>
    <source>
        <strain evidence="13">DSM 16854 / JCM 12705 / C23</strain>
    </source>
</reference>
<dbReference type="HOGENOM" id="CLU_010123_1_1_2"/>
<keyword evidence="5 12" id="KW-0378">Hydrolase</keyword>
<organism evidence="12 13">
    <name type="scientific">Haloquadratum walsbyi (strain DSM 16854 / JCM 12705 / C23)</name>
    <dbReference type="NCBI Taxonomy" id="768065"/>
    <lineage>
        <taxon>Archaea</taxon>
        <taxon>Methanobacteriati</taxon>
        <taxon>Methanobacteriota</taxon>
        <taxon>Stenosarchaea group</taxon>
        <taxon>Halobacteria</taxon>
        <taxon>Halobacteriales</taxon>
        <taxon>Haloferacaceae</taxon>
        <taxon>Haloquadratum</taxon>
    </lineage>
</organism>
<dbReference type="GO" id="GO:0003676">
    <property type="term" value="F:nucleic acid binding"/>
    <property type="evidence" value="ECO:0007669"/>
    <property type="project" value="InterPro"/>
</dbReference>
<feature type="region of interest" description="Disordered" evidence="9">
    <location>
        <begin position="1"/>
        <end position="24"/>
    </location>
</feature>
<dbReference type="GO" id="GO:0016787">
    <property type="term" value="F:hydrolase activity"/>
    <property type="evidence" value="ECO:0007669"/>
    <property type="project" value="UniProtKB-KW"/>
</dbReference>
<keyword evidence="7" id="KW-0067">ATP-binding</keyword>
<dbReference type="Pfam" id="PF22590">
    <property type="entry name" value="Cas3-like_C_2"/>
    <property type="match status" value="1"/>
</dbReference>
<proteinExistence type="inferred from homology"/>
<dbReference type="CDD" id="cd17930">
    <property type="entry name" value="DEXHc_cas3"/>
    <property type="match status" value="1"/>
</dbReference>
<dbReference type="InterPro" id="IPR054712">
    <property type="entry name" value="Cas3-like_dom"/>
</dbReference>
<evidence type="ECO:0000313" key="12">
    <source>
        <dbReference type="EMBL" id="CCC40226.1"/>
    </source>
</evidence>
<keyword evidence="4" id="KW-0547">Nucleotide-binding</keyword>
<comment type="similarity">
    <text evidence="2">In the central section; belongs to the CRISPR-associated helicase Cas3 family.</text>
</comment>
<dbReference type="Pfam" id="PF00270">
    <property type="entry name" value="DEAD"/>
    <property type="match status" value="1"/>
</dbReference>
<evidence type="ECO:0000256" key="5">
    <source>
        <dbReference type="ARBA" id="ARBA00022801"/>
    </source>
</evidence>
<dbReference type="InterPro" id="IPR014001">
    <property type="entry name" value="Helicase_ATP-bd"/>
</dbReference>
<dbReference type="InterPro" id="IPR006483">
    <property type="entry name" value="CRISPR-assoc_Cas3_HD"/>
</dbReference>
<evidence type="ECO:0000256" key="9">
    <source>
        <dbReference type="SAM" id="MobiDB-lite"/>
    </source>
</evidence>
<sequence>MTWTLGSGQEILSHPSEANRDPKSLWDHLTGVSNRAATAVSENTQSQTEDSLSEIVQLLGLAHDFAKATPAFQRYIRDDSYDSPKHHARLGSLVAYFFLEQNGYEPEPRLAGLLAVAKHHGDVPDAAKYIRKTFDDPRIDPMGSNQTIQAIEQAKIIDKYAETFARDLFRKAVGEGAWDDFLEKVGDASDSPILTGIVEDAGKRGGFAGELEVENSQFNESIYTTHLLLFGALTFADKTDAAGIGSDDDRLSGEYPSLDKLETHLTELGGETQNDIEMQLNEVRTKVQDKIPAQTQEFLESNQSVATLTLPTGYGKTFAGLLAGLTLCDDHDGRLVYALPFTSIIDQTSGTLQEVFETAPSGNLLTVHHHLAETRTDIENGEEDETDEHASHEVLLAESWRTGLTLTTFVQLFESLAGPRNGQSLKLSALQGSTVVIDEPQAIPQHWWPIVRKLIDMLTEQFDSQVLLMTATQPSLVEDSFDLIPSEQLLEIEQSAFTGEPPSRVQYQLHPTALVTENEDRLSHPDAANLLAETVGSENTTLAICNTIESTRTLTKEFVDGIAESKPDPVAVSKLYESQLDEDEIAGPSATKEYGGKRRPSIERGRLVRAVVEELQTKETVAYLHLTARVRPCDRQFLLAVANDLAGIDIRFALISTQLVEAGVDISFDTVYRDFAPLDSIVQAAGRCNRSYERAPETGVTTIWQLEPPSECNTPPSTAVYAPNRSRGETDLLMHTRSVLETTREEHGAAFADEVLAKDAIERYHDTVGERVHSVSESNDLVTAFEQADGKTLREASLIERRQSVEVYVCRTTEEHDSAMAIESLMRERKFDEVDSKRDELASIRVSIPVPKANTDAASGILSLEPLLNEEEKRHDPERILHASNSIFDPEFGVQPSEYGLEDRFF</sequence>
<dbReference type="GO" id="GO:0140097">
    <property type="term" value="F:catalytic activity, acting on DNA"/>
    <property type="evidence" value="ECO:0007669"/>
    <property type="project" value="UniProtKB-ARBA"/>
</dbReference>